<dbReference type="EMBL" id="AZHF01000002">
    <property type="protein sequence ID" value="OAA80376.1"/>
    <property type="molecule type" value="Genomic_DNA"/>
</dbReference>
<dbReference type="OrthoDB" id="5128510at2759"/>
<organism evidence="2 3">
    <name type="scientific">Akanthomyces lecanii RCEF 1005</name>
    <dbReference type="NCBI Taxonomy" id="1081108"/>
    <lineage>
        <taxon>Eukaryota</taxon>
        <taxon>Fungi</taxon>
        <taxon>Dikarya</taxon>
        <taxon>Ascomycota</taxon>
        <taxon>Pezizomycotina</taxon>
        <taxon>Sordariomycetes</taxon>
        <taxon>Hypocreomycetidae</taxon>
        <taxon>Hypocreales</taxon>
        <taxon>Cordycipitaceae</taxon>
        <taxon>Akanthomyces</taxon>
        <taxon>Cordyceps confragosa</taxon>
    </lineage>
</organism>
<sequence>MKTAVVFAALAVAASAYRCKFDRIQDQFPQLCSDSGKVGDQTEGDKCSNKHSNSCYKVHHGTPGDANCKLYITAGKGCDATDEVYAVVPCTPGMSHFEPREHSYVVRCD</sequence>
<reference evidence="2 3" key="1">
    <citation type="journal article" date="2016" name="Genome Biol. Evol.">
        <title>Divergent and convergent evolution of fungal pathogenicity.</title>
        <authorList>
            <person name="Shang Y."/>
            <person name="Xiao G."/>
            <person name="Zheng P."/>
            <person name="Cen K."/>
            <person name="Zhan S."/>
            <person name="Wang C."/>
        </authorList>
    </citation>
    <scope>NUCLEOTIDE SEQUENCE [LARGE SCALE GENOMIC DNA]</scope>
    <source>
        <strain evidence="2 3">RCEF 1005</strain>
    </source>
</reference>
<evidence type="ECO:0000313" key="2">
    <source>
        <dbReference type="EMBL" id="OAA80376.1"/>
    </source>
</evidence>
<feature type="signal peptide" evidence="1">
    <location>
        <begin position="1"/>
        <end position="16"/>
    </location>
</feature>
<keyword evidence="3" id="KW-1185">Reference proteome</keyword>
<evidence type="ECO:0000313" key="3">
    <source>
        <dbReference type="Proteomes" id="UP000076881"/>
    </source>
</evidence>
<evidence type="ECO:0000256" key="1">
    <source>
        <dbReference type="SAM" id="SignalP"/>
    </source>
</evidence>
<name>A0A162KK93_CORDF</name>
<dbReference type="AlphaFoldDB" id="A0A162KK93"/>
<comment type="caution">
    <text evidence="2">The sequence shown here is derived from an EMBL/GenBank/DDBJ whole genome shotgun (WGS) entry which is preliminary data.</text>
</comment>
<accession>A0A162KK93</accession>
<feature type="chain" id="PRO_5007836970" evidence="1">
    <location>
        <begin position="17"/>
        <end position="109"/>
    </location>
</feature>
<gene>
    <name evidence="2" type="ORF">LEL_03862</name>
</gene>
<keyword evidence="1" id="KW-0732">Signal</keyword>
<dbReference type="Proteomes" id="UP000076881">
    <property type="component" value="Unassembled WGS sequence"/>
</dbReference>
<protein>
    <submittedName>
        <fullName evidence="2">Uncharacterized protein</fullName>
    </submittedName>
</protein>
<proteinExistence type="predicted"/>